<comment type="similarity">
    <text evidence="1">Belongs to the membrane fusion protein (MFP) (TC 8.A.1) family.</text>
</comment>
<dbReference type="FunFam" id="2.40.30.170:FF:000010">
    <property type="entry name" value="Efflux RND transporter periplasmic adaptor subunit"/>
    <property type="match status" value="1"/>
</dbReference>
<dbReference type="InterPro" id="IPR058792">
    <property type="entry name" value="Beta-barrel_RND_2"/>
</dbReference>
<dbReference type="InterPro" id="IPR006143">
    <property type="entry name" value="RND_pump_MFP"/>
</dbReference>
<evidence type="ECO:0000313" key="5">
    <source>
        <dbReference type="EMBL" id="MBB5285101.1"/>
    </source>
</evidence>
<keyword evidence="6" id="KW-1185">Reference proteome</keyword>
<gene>
    <name evidence="5" type="ORF">HNQ92_003249</name>
</gene>
<dbReference type="Gene3D" id="2.40.30.170">
    <property type="match status" value="1"/>
</dbReference>
<dbReference type="Pfam" id="PF25917">
    <property type="entry name" value="BSH_RND"/>
    <property type="match status" value="1"/>
</dbReference>
<dbReference type="PANTHER" id="PTHR30469:SF36">
    <property type="entry name" value="BLL3903 PROTEIN"/>
    <property type="match status" value="1"/>
</dbReference>
<reference evidence="5 6" key="1">
    <citation type="submission" date="2020-08" db="EMBL/GenBank/DDBJ databases">
        <title>Genomic Encyclopedia of Type Strains, Phase IV (KMG-IV): sequencing the most valuable type-strain genomes for metagenomic binning, comparative biology and taxonomic classification.</title>
        <authorList>
            <person name="Goeker M."/>
        </authorList>
    </citation>
    <scope>NUCLEOTIDE SEQUENCE [LARGE SCALE GENOMIC DNA]</scope>
    <source>
        <strain evidence="5 6">DSM 105074</strain>
    </source>
</reference>
<dbReference type="InterPro" id="IPR058637">
    <property type="entry name" value="YknX-like_C"/>
</dbReference>
<organism evidence="5 6">
    <name type="scientific">Rhabdobacter roseus</name>
    <dbReference type="NCBI Taxonomy" id="1655419"/>
    <lineage>
        <taxon>Bacteria</taxon>
        <taxon>Pseudomonadati</taxon>
        <taxon>Bacteroidota</taxon>
        <taxon>Cytophagia</taxon>
        <taxon>Cytophagales</taxon>
        <taxon>Cytophagaceae</taxon>
        <taxon>Rhabdobacter</taxon>
    </lineage>
</organism>
<feature type="domain" description="CusB-like beta-barrel" evidence="3">
    <location>
        <begin position="211"/>
        <end position="282"/>
    </location>
</feature>
<evidence type="ECO:0000259" key="3">
    <source>
        <dbReference type="Pfam" id="PF25954"/>
    </source>
</evidence>
<dbReference type="InterPro" id="IPR058625">
    <property type="entry name" value="MdtA-like_BSH"/>
</dbReference>
<accession>A0A840TN57</accession>
<evidence type="ECO:0000259" key="4">
    <source>
        <dbReference type="Pfam" id="PF25989"/>
    </source>
</evidence>
<dbReference type="GO" id="GO:0015562">
    <property type="term" value="F:efflux transmembrane transporter activity"/>
    <property type="evidence" value="ECO:0007669"/>
    <property type="project" value="TreeGrafter"/>
</dbReference>
<comment type="caution">
    <text evidence="5">The sequence shown here is derived from an EMBL/GenBank/DDBJ whole genome shotgun (WGS) entry which is preliminary data.</text>
</comment>
<evidence type="ECO:0000259" key="2">
    <source>
        <dbReference type="Pfam" id="PF25917"/>
    </source>
</evidence>
<dbReference type="Gene3D" id="2.40.420.20">
    <property type="match status" value="1"/>
</dbReference>
<dbReference type="SUPFAM" id="SSF111369">
    <property type="entry name" value="HlyD-like secretion proteins"/>
    <property type="match status" value="1"/>
</dbReference>
<feature type="domain" description="Multidrug resistance protein MdtA-like barrel-sandwich hybrid" evidence="2">
    <location>
        <begin position="78"/>
        <end position="204"/>
    </location>
</feature>
<dbReference type="RefSeq" id="WP_184175037.1">
    <property type="nucleotide sequence ID" value="NZ_JACHGF010000004.1"/>
</dbReference>
<dbReference type="PANTHER" id="PTHR30469">
    <property type="entry name" value="MULTIDRUG RESISTANCE PROTEIN MDTA"/>
    <property type="match status" value="1"/>
</dbReference>
<dbReference type="Gene3D" id="1.10.287.470">
    <property type="entry name" value="Helix hairpin bin"/>
    <property type="match status" value="1"/>
</dbReference>
<evidence type="ECO:0000313" key="6">
    <source>
        <dbReference type="Proteomes" id="UP000557307"/>
    </source>
</evidence>
<dbReference type="AlphaFoldDB" id="A0A840TN57"/>
<dbReference type="GO" id="GO:1990281">
    <property type="term" value="C:efflux pump complex"/>
    <property type="evidence" value="ECO:0007669"/>
    <property type="project" value="TreeGrafter"/>
</dbReference>
<dbReference type="Gene3D" id="2.40.50.100">
    <property type="match status" value="1"/>
</dbReference>
<dbReference type="Proteomes" id="UP000557307">
    <property type="component" value="Unassembled WGS sequence"/>
</dbReference>
<dbReference type="Pfam" id="PF25989">
    <property type="entry name" value="YknX_C"/>
    <property type="match status" value="1"/>
</dbReference>
<proteinExistence type="inferred from homology"/>
<dbReference type="Pfam" id="PF25954">
    <property type="entry name" value="Beta-barrel_RND_2"/>
    <property type="match status" value="1"/>
</dbReference>
<sequence length="358" mass="38701">MRPLLLIAGIIVLLVVGKLFLFPKSDANSPGTAAKPKSNTGSGGGGGAAAIPVNVYLARMETVENLVYASGTVVPNEEVELKAEMAGKLIKLDIREGSRVTKGQLIAKINDRDLRAQLTKLEYNEELAKQIETRQKKLLDIEAISREEYEITANNYRTIGADKELIYSQLERTEIRAPFSGTIGLKNVSEGAYMAPGTSLATLVQTNPIKIDFTIPEKYSQSIRLGNTVKLNLDGDPTNYSARIVAVDPKVDENLRTLRIRALAQNPSGRFVPGMFVKVQIDLTGSGGSIMIPTEAIVPVLKGKKVFVVKNGKAQETMVTTGLRTDQKVQITDGLRAGDSLIVSGIMALKPNSPVKVN</sequence>
<feature type="domain" description="YknX-like C-terminal permuted SH3-like" evidence="4">
    <location>
        <begin position="290"/>
        <end position="355"/>
    </location>
</feature>
<dbReference type="NCBIfam" id="TIGR01730">
    <property type="entry name" value="RND_mfp"/>
    <property type="match status" value="1"/>
</dbReference>
<dbReference type="EMBL" id="JACHGF010000004">
    <property type="protein sequence ID" value="MBB5285101.1"/>
    <property type="molecule type" value="Genomic_DNA"/>
</dbReference>
<protein>
    <submittedName>
        <fullName evidence="5">Membrane fusion protein (Multidrug efflux system)</fullName>
    </submittedName>
</protein>
<name>A0A840TN57_9BACT</name>
<evidence type="ECO:0000256" key="1">
    <source>
        <dbReference type="ARBA" id="ARBA00009477"/>
    </source>
</evidence>